<keyword evidence="2" id="KW-1185">Reference proteome</keyword>
<proteinExistence type="predicted"/>
<dbReference type="InterPro" id="IPR032675">
    <property type="entry name" value="LRR_dom_sf"/>
</dbReference>
<dbReference type="VEuPathDB" id="AmoebaDB:NAEGRDRAFT_63132"/>
<accession>D2V2V6</accession>
<dbReference type="AlphaFoldDB" id="D2V2V6"/>
<dbReference type="RefSeq" id="XP_002681871.1">
    <property type="nucleotide sequence ID" value="XM_002681825.1"/>
</dbReference>
<dbReference type="SUPFAM" id="SSF52047">
    <property type="entry name" value="RNI-like"/>
    <property type="match status" value="1"/>
</dbReference>
<dbReference type="OMA" id="ENDACLD"/>
<dbReference type="OrthoDB" id="10313335at2759"/>
<gene>
    <name evidence="1" type="ORF">NAEGRDRAFT_63132</name>
</gene>
<sequence>MSKRINSRIYVIDFLKLFSRLEYICGNVDLQLEHALKLTTRDLKHIDGLLIDSIPQMYNLIRTFPKYETVSFCYDIFRHSDMLETQLPVFISRFMKNTMRKLILNNVYINSTDLQSIFKQCPKLTCLSLHSNLDMRFQDNFNERSEKRPPYFDLSHIPQNRIEHLYLNGKMFLGVDKCIESSHFSLQELCLQCGGLTIGDVLTKISNVEFPKLRILKLFGHDIINDDAATCMWINLYKSCPNLEHVAITKLFKEVECQTLMDHCKKLKKIEVDGFENDNCLDICRFILY</sequence>
<dbReference type="KEGG" id="ngr:NAEGRDRAFT_63132"/>
<dbReference type="Proteomes" id="UP000006671">
    <property type="component" value="Unassembled WGS sequence"/>
</dbReference>
<dbReference type="Gene3D" id="3.80.10.10">
    <property type="entry name" value="Ribonuclease Inhibitor"/>
    <property type="match status" value="2"/>
</dbReference>
<dbReference type="InParanoid" id="D2V2V6"/>
<organism evidence="2">
    <name type="scientific">Naegleria gruberi</name>
    <name type="common">Amoeba</name>
    <dbReference type="NCBI Taxonomy" id="5762"/>
    <lineage>
        <taxon>Eukaryota</taxon>
        <taxon>Discoba</taxon>
        <taxon>Heterolobosea</taxon>
        <taxon>Tetramitia</taxon>
        <taxon>Eutetramitia</taxon>
        <taxon>Vahlkampfiidae</taxon>
        <taxon>Naegleria</taxon>
    </lineage>
</organism>
<reference evidence="1 2" key="1">
    <citation type="journal article" date="2010" name="Cell">
        <title>The genome of Naegleria gruberi illuminates early eukaryotic versatility.</title>
        <authorList>
            <person name="Fritz-Laylin L.K."/>
            <person name="Prochnik S.E."/>
            <person name="Ginger M.L."/>
            <person name="Dacks J.B."/>
            <person name="Carpenter M.L."/>
            <person name="Field M.C."/>
            <person name="Kuo A."/>
            <person name="Paredez A."/>
            <person name="Chapman J."/>
            <person name="Pham J."/>
            <person name="Shu S."/>
            <person name="Neupane R."/>
            <person name="Cipriano M."/>
            <person name="Mancuso J."/>
            <person name="Tu H."/>
            <person name="Salamov A."/>
            <person name="Lindquist E."/>
            <person name="Shapiro H."/>
            <person name="Lucas S."/>
            <person name="Grigoriev I.V."/>
            <person name="Cande W.Z."/>
            <person name="Fulton C."/>
            <person name="Rokhsar D.S."/>
            <person name="Dawson S.C."/>
        </authorList>
    </citation>
    <scope>NUCLEOTIDE SEQUENCE [LARGE SCALE GENOMIC DNA]</scope>
    <source>
        <strain evidence="1 2">NEG-M</strain>
    </source>
</reference>
<dbReference type="GeneID" id="8852562"/>
<name>D2V2V6_NAEGR</name>
<evidence type="ECO:0000313" key="1">
    <source>
        <dbReference type="EMBL" id="EFC49127.1"/>
    </source>
</evidence>
<dbReference type="EMBL" id="GG738849">
    <property type="protein sequence ID" value="EFC49127.1"/>
    <property type="molecule type" value="Genomic_DNA"/>
</dbReference>
<evidence type="ECO:0000313" key="2">
    <source>
        <dbReference type="Proteomes" id="UP000006671"/>
    </source>
</evidence>
<protein>
    <submittedName>
        <fullName evidence="1">Predicted protein</fullName>
    </submittedName>
</protein>